<dbReference type="Gene3D" id="1.10.1740.10">
    <property type="match status" value="1"/>
</dbReference>
<dbReference type="NCBIfam" id="TIGR02937">
    <property type="entry name" value="sigma70-ECF"/>
    <property type="match status" value="1"/>
</dbReference>
<dbReference type="GO" id="GO:0016987">
    <property type="term" value="F:sigma factor activity"/>
    <property type="evidence" value="ECO:0007669"/>
    <property type="project" value="UniProtKB-KW"/>
</dbReference>
<dbReference type="InterPro" id="IPR036388">
    <property type="entry name" value="WH-like_DNA-bd_sf"/>
</dbReference>
<keyword evidence="4" id="KW-0804">Transcription</keyword>
<accession>A0A4R0NDJ9</accession>
<comment type="caution">
    <text evidence="7">The sequence shown here is derived from an EMBL/GenBank/DDBJ whole genome shotgun (WGS) entry which is preliminary data.</text>
</comment>
<evidence type="ECO:0000313" key="7">
    <source>
        <dbReference type="EMBL" id="TCC98460.1"/>
    </source>
</evidence>
<sequence length="196" mass="23138">MPISALNNETELLARISNRDESAFKVIYELYRAQVFTFALKYLRSTLQAEELVQEVFLKLWKLEKRLLEINDLENYILTLSRNKSFSMLRRMKLEAKNIEPLADYQDFPINDTEEEILLNDARQLLNKGILLLPPKQKLVYELCHQEGLKYDQAAKILNVSPETIKTHMKLALRFLRHYLSKNTDMAILLILFRLH</sequence>
<dbReference type="InterPro" id="IPR013324">
    <property type="entry name" value="RNA_pol_sigma_r3/r4-like"/>
</dbReference>
<evidence type="ECO:0000256" key="4">
    <source>
        <dbReference type="ARBA" id="ARBA00023163"/>
    </source>
</evidence>
<comment type="similarity">
    <text evidence="1">Belongs to the sigma-70 factor family. ECF subfamily.</text>
</comment>
<dbReference type="RefSeq" id="WP_131607443.1">
    <property type="nucleotide sequence ID" value="NZ_SJSM01000002.1"/>
</dbReference>
<feature type="domain" description="RNA polymerase sigma factor 70 region 4 type 2" evidence="6">
    <location>
        <begin position="130"/>
        <end position="176"/>
    </location>
</feature>
<dbReference type="EMBL" id="SJSM01000002">
    <property type="protein sequence ID" value="TCC98460.1"/>
    <property type="molecule type" value="Genomic_DNA"/>
</dbReference>
<dbReference type="Pfam" id="PF04542">
    <property type="entry name" value="Sigma70_r2"/>
    <property type="match status" value="1"/>
</dbReference>
<dbReference type="InterPro" id="IPR013325">
    <property type="entry name" value="RNA_pol_sigma_r2"/>
</dbReference>
<name>A0A4R0NDJ9_9SPHI</name>
<protein>
    <submittedName>
        <fullName evidence="7">Sigma-70 family RNA polymerase sigma factor</fullName>
    </submittedName>
</protein>
<dbReference type="Proteomes" id="UP000291117">
    <property type="component" value="Unassembled WGS sequence"/>
</dbReference>
<evidence type="ECO:0000256" key="3">
    <source>
        <dbReference type="ARBA" id="ARBA00023082"/>
    </source>
</evidence>
<organism evidence="7 8">
    <name type="scientific">Pedobacter hiemivivus</name>
    <dbReference type="NCBI Taxonomy" id="2530454"/>
    <lineage>
        <taxon>Bacteria</taxon>
        <taxon>Pseudomonadati</taxon>
        <taxon>Bacteroidota</taxon>
        <taxon>Sphingobacteriia</taxon>
        <taxon>Sphingobacteriales</taxon>
        <taxon>Sphingobacteriaceae</taxon>
        <taxon>Pedobacter</taxon>
    </lineage>
</organism>
<dbReference type="PANTHER" id="PTHR43133">
    <property type="entry name" value="RNA POLYMERASE ECF-TYPE SIGMA FACTO"/>
    <property type="match status" value="1"/>
</dbReference>
<feature type="domain" description="RNA polymerase sigma-70 region 2" evidence="5">
    <location>
        <begin position="27"/>
        <end position="91"/>
    </location>
</feature>
<evidence type="ECO:0000256" key="1">
    <source>
        <dbReference type="ARBA" id="ARBA00010641"/>
    </source>
</evidence>
<evidence type="ECO:0000313" key="8">
    <source>
        <dbReference type="Proteomes" id="UP000291117"/>
    </source>
</evidence>
<dbReference type="InterPro" id="IPR014284">
    <property type="entry name" value="RNA_pol_sigma-70_dom"/>
</dbReference>
<dbReference type="Gene3D" id="1.10.10.10">
    <property type="entry name" value="Winged helix-like DNA-binding domain superfamily/Winged helix DNA-binding domain"/>
    <property type="match status" value="1"/>
</dbReference>
<keyword evidence="8" id="KW-1185">Reference proteome</keyword>
<evidence type="ECO:0000259" key="6">
    <source>
        <dbReference type="Pfam" id="PF08281"/>
    </source>
</evidence>
<dbReference type="GO" id="GO:0006352">
    <property type="term" value="P:DNA-templated transcription initiation"/>
    <property type="evidence" value="ECO:0007669"/>
    <property type="project" value="InterPro"/>
</dbReference>
<dbReference type="SUPFAM" id="SSF88946">
    <property type="entry name" value="Sigma2 domain of RNA polymerase sigma factors"/>
    <property type="match status" value="1"/>
</dbReference>
<dbReference type="InterPro" id="IPR039425">
    <property type="entry name" value="RNA_pol_sigma-70-like"/>
</dbReference>
<dbReference type="InterPro" id="IPR013249">
    <property type="entry name" value="RNA_pol_sigma70_r4_t2"/>
</dbReference>
<reference evidence="7 8" key="1">
    <citation type="submission" date="2019-02" db="EMBL/GenBank/DDBJ databases">
        <title>Pedobacter sp. RP-3-8 sp. nov., isolated from Arctic soil.</title>
        <authorList>
            <person name="Dahal R.H."/>
        </authorList>
    </citation>
    <scope>NUCLEOTIDE SEQUENCE [LARGE SCALE GENOMIC DNA]</scope>
    <source>
        <strain evidence="7 8">RP-3-8</strain>
    </source>
</reference>
<dbReference type="PANTHER" id="PTHR43133:SF46">
    <property type="entry name" value="RNA POLYMERASE SIGMA-70 FACTOR ECF SUBFAMILY"/>
    <property type="match status" value="1"/>
</dbReference>
<dbReference type="InterPro" id="IPR007627">
    <property type="entry name" value="RNA_pol_sigma70_r2"/>
</dbReference>
<keyword evidence="2" id="KW-0805">Transcription regulation</keyword>
<dbReference type="SUPFAM" id="SSF88659">
    <property type="entry name" value="Sigma3 and sigma4 domains of RNA polymerase sigma factors"/>
    <property type="match status" value="1"/>
</dbReference>
<dbReference type="OrthoDB" id="799938at2"/>
<dbReference type="AlphaFoldDB" id="A0A4R0NDJ9"/>
<dbReference type="Pfam" id="PF08281">
    <property type="entry name" value="Sigma70_r4_2"/>
    <property type="match status" value="1"/>
</dbReference>
<gene>
    <name evidence="7" type="ORF">EZ444_04025</name>
</gene>
<evidence type="ECO:0000256" key="2">
    <source>
        <dbReference type="ARBA" id="ARBA00023015"/>
    </source>
</evidence>
<proteinExistence type="inferred from homology"/>
<evidence type="ECO:0000259" key="5">
    <source>
        <dbReference type="Pfam" id="PF04542"/>
    </source>
</evidence>
<dbReference type="GO" id="GO:0003677">
    <property type="term" value="F:DNA binding"/>
    <property type="evidence" value="ECO:0007669"/>
    <property type="project" value="InterPro"/>
</dbReference>
<keyword evidence="3" id="KW-0731">Sigma factor</keyword>